<feature type="region of interest" description="Disordered" evidence="1">
    <location>
        <begin position="1"/>
        <end position="34"/>
    </location>
</feature>
<dbReference type="Proteomes" id="UP000183567">
    <property type="component" value="Unassembled WGS sequence"/>
</dbReference>
<sequence length="1468" mass="164444">MDHTGRLLPPRSRRQQENDKDLEHDGAPLPEFKRQCHLAHNDDDDISPARKSRCRIFCAVDDEDEHNSTPPPKPNILPPQREVAAGMRLRQRPNLDTVPPRYGATRPNIPIPAKLLSTTDETTPAFPKAKKGSDLPSKALSRKAIQWRAVSPRGIVGLPIFARSGGTMYGLVRPSKASSGLGTFADGQCQLISTVDDTLYNIIIPQPHWQLQTFMTSQPLKEYLLKMLVAFTKRIKFLKLSVRDLWFAFRPLLKLFRRLLHGISHKLSCFLLEPRLIVDSGIMGAAQPTQNVIPVTQPDPGTSSNEEAIGKTLAVRPLENFAANTTSSQHGIGGLTFPTMPVPMDQFGTTGIPESSAAPYLNVIGRGQIPLRAIVASEIRRYNRVFIQDKVFRVFTVDPGLHDFTDASSPDPNWLRLTHPEGARYFYNPLQRLFTDENVWENDIASEILTVAMEAKQRATENGIALSDTMELAIEKFEDGEFGYYFVDHDAQILFWPQLVRSWALMSGIRGVTEKSHIRYALEAQYWRHCTLFPNMRVLPGPIVERLRDMIAYAHAESITSETSLSPFDLSELSNMLGLIDQVTASMNKENEHAVCIVARYMNIFIHAKFVNFCGQRGARLDADQSLYDSDSEKENIPVILRILNVVLFNSPNLHRESLNKVWVDKTVVKPRWNKFMDQLNSEWNSFTVFSTVMLAADVGFLAVPGVDDPTTPIKSPTTIVIYMSTLCAMGSLVISLVLAGQVNNNRRGSPGNVAKFMTAMSKSLLGVESVVLMHSLPFALLIWGMIFFAIGLSILIFSDTADVAALIGLTPIWTVVVLLTTWPVLAANNLHISAVAKAAAKAVAKSWNEVMHRIFLFDSASHLSTTSSTSTVMPKGYIRMFIWLSHIFRKTTFRSYKTFLAFLRLFRRSDFVSGGNGRAFLERGLALSSQPTNEDKLPTSMTLAVPLRSKGSQPGTNLQFPTLPPVDDGSIVIKLTPIIPTDIKRYGRKIFIKDDYVVFKIKKGPLGYQQQPAPVTEWQAFTHPEGALFFYHPHKRVFTDANVRNPLIAAKVDKAAEKAYEEAHNANVTLSESVELGLELMTDDDSTLGYYFADYDKRVVFWFDDDYGSQLLMSNVRGVEHESHIMYAVESQYWFVAYYLLRFMHRDFDRRHIELFPNNRFLPKVDVVRLKQIVMHAQAENITSDTSLAPFSPDDIANMLTLMDPLMGSIDLQHEHSVWIVARLMRLFYNSKFVNFCGQPGARLDANQPLYGDPSDNPKNIILRVMNIILFGSPDAHSKALHRIWVDETIVQPRWKNFIDRLNGEWNGFTIFSTVMLAVDISFLAVPSVEGQTAAILVAYLSTLCAMGSLVVSLVLAGQVNDTRRDNAEGVALFMVQMSQSMLGLESLALMLSLPFALLIWGMIFFGAALSIIIFHTSDTVTISVISPIWAAIVILATWPVLANNDIHLTQLRSKILKKVLGPDSPV</sequence>
<feature type="transmembrane region" description="Helical" evidence="2">
    <location>
        <begin position="720"/>
        <end position="740"/>
    </location>
</feature>
<protein>
    <submittedName>
        <fullName evidence="3">Uncharacterized protein</fullName>
    </submittedName>
</protein>
<evidence type="ECO:0000313" key="4">
    <source>
        <dbReference type="Proteomes" id="UP000183567"/>
    </source>
</evidence>
<feature type="compositionally biased region" description="Basic and acidic residues" evidence="1">
    <location>
        <begin position="14"/>
        <end position="34"/>
    </location>
</feature>
<accession>A0A1J8R4S3</accession>
<organism evidence="3 4">
    <name type="scientific">Rhizopogon vesiculosus</name>
    <dbReference type="NCBI Taxonomy" id="180088"/>
    <lineage>
        <taxon>Eukaryota</taxon>
        <taxon>Fungi</taxon>
        <taxon>Dikarya</taxon>
        <taxon>Basidiomycota</taxon>
        <taxon>Agaricomycotina</taxon>
        <taxon>Agaricomycetes</taxon>
        <taxon>Agaricomycetidae</taxon>
        <taxon>Boletales</taxon>
        <taxon>Suillineae</taxon>
        <taxon>Rhizopogonaceae</taxon>
        <taxon>Rhizopogon</taxon>
    </lineage>
</organism>
<evidence type="ECO:0000256" key="2">
    <source>
        <dbReference type="SAM" id="Phobius"/>
    </source>
</evidence>
<feature type="transmembrane region" description="Helical" evidence="2">
    <location>
        <begin position="1389"/>
        <end position="1416"/>
    </location>
</feature>
<feature type="transmembrane region" description="Helical" evidence="2">
    <location>
        <begin position="1335"/>
        <end position="1358"/>
    </location>
</feature>
<dbReference type="OrthoDB" id="2657661at2759"/>
<evidence type="ECO:0000313" key="3">
    <source>
        <dbReference type="EMBL" id="OJA20641.1"/>
    </source>
</evidence>
<reference evidence="3 4" key="1">
    <citation type="submission" date="2016-03" db="EMBL/GenBank/DDBJ databases">
        <title>Comparative genomics of the ectomycorrhizal sister species Rhizopogon vinicolor and Rhizopogon vesiculosus (Basidiomycota: Boletales) reveals a divergence of the mating type B locus.</title>
        <authorList>
            <person name="Mujic A.B."/>
            <person name="Kuo A."/>
            <person name="Tritt A."/>
            <person name="Lipzen A."/>
            <person name="Chen C."/>
            <person name="Johnson J."/>
            <person name="Sharma A."/>
            <person name="Barry K."/>
            <person name="Grigoriev I.V."/>
            <person name="Spatafora J.W."/>
        </authorList>
    </citation>
    <scope>NUCLEOTIDE SEQUENCE [LARGE SCALE GENOMIC DNA]</scope>
    <source>
        <strain evidence="3 4">AM-OR11-056</strain>
    </source>
</reference>
<keyword evidence="2" id="KW-0812">Transmembrane</keyword>
<feature type="transmembrane region" description="Helical" evidence="2">
    <location>
        <begin position="1307"/>
        <end position="1329"/>
    </location>
</feature>
<name>A0A1J8R4S3_9AGAM</name>
<evidence type="ECO:0000256" key="1">
    <source>
        <dbReference type="SAM" id="MobiDB-lite"/>
    </source>
</evidence>
<keyword evidence="2" id="KW-0472">Membrane</keyword>
<gene>
    <name evidence="3" type="ORF">AZE42_10794</name>
</gene>
<feature type="transmembrane region" description="Helical" evidence="2">
    <location>
        <begin position="1422"/>
        <end position="1444"/>
    </location>
</feature>
<keyword evidence="4" id="KW-1185">Reference proteome</keyword>
<feature type="transmembrane region" description="Helical" evidence="2">
    <location>
        <begin position="771"/>
        <end position="798"/>
    </location>
</feature>
<proteinExistence type="predicted"/>
<dbReference type="EMBL" id="LVVM01000470">
    <property type="protein sequence ID" value="OJA20641.1"/>
    <property type="molecule type" value="Genomic_DNA"/>
</dbReference>
<keyword evidence="2" id="KW-1133">Transmembrane helix</keyword>
<feature type="transmembrane region" description="Helical" evidence="2">
    <location>
        <begin position="804"/>
        <end position="826"/>
    </location>
</feature>
<comment type="caution">
    <text evidence="3">The sequence shown here is derived from an EMBL/GenBank/DDBJ whole genome shotgun (WGS) entry which is preliminary data.</text>
</comment>